<accession>A0ABP5AFJ1</accession>
<keyword evidence="2" id="KW-1185">Reference proteome</keyword>
<protein>
    <submittedName>
        <fullName evidence="1">Uncharacterized protein</fullName>
    </submittedName>
</protein>
<evidence type="ECO:0000313" key="1">
    <source>
        <dbReference type="EMBL" id="GAA1910688.1"/>
    </source>
</evidence>
<dbReference type="Proteomes" id="UP001501612">
    <property type="component" value="Unassembled WGS sequence"/>
</dbReference>
<sequence length="198" mass="19659">MGRVTRRRRPPSARPALLVGLAALPLALGGCALLPFVGDDGGDDGSGGAAGELRAASVDGDELVRRVLPALTDAVPDGRWAGFSSDLVSCGGGGLGAARWSANGDLVAADPSLEALSAALEDAGLEVARDGQELSATSGDVELTVVRVPATGGGEAVGRVAVESGCADPGDEEETDALAAEVADVDYVAELDLPRLSG</sequence>
<evidence type="ECO:0000313" key="2">
    <source>
        <dbReference type="Proteomes" id="UP001501612"/>
    </source>
</evidence>
<dbReference type="EMBL" id="BAAAMY010000002">
    <property type="protein sequence ID" value="GAA1910688.1"/>
    <property type="molecule type" value="Genomic_DNA"/>
</dbReference>
<comment type="caution">
    <text evidence="1">The sequence shown here is derived from an EMBL/GenBank/DDBJ whole genome shotgun (WGS) entry which is preliminary data.</text>
</comment>
<organism evidence="1 2">
    <name type="scientific">Nocardioides lentus</name>
    <dbReference type="NCBI Taxonomy" id="338077"/>
    <lineage>
        <taxon>Bacteria</taxon>
        <taxon>Bacillati</taxon>
        <taxon>Actinomycetota</taxon>
        <taxon>Actinomycetes</taxon>
        <taxon>Propionibacteriales</taxon>
        <taxon>Nocardioidaceae</taxon>
        <taxon>Nocardioides</taxon>
    </lineage>
</organism>
<gene>
    <name evidence="1" type="ORF">GCM10009737_10180</name>
</gene>
<proteinExistence type="predicted"/>
<dbReference type="PROSITE" id="PS51257">
    <property type="entry name" value="PROKAR_LIPOPROTEIN"/>
    <property type="match status" value="1"/>
</dbReference>
<reference evidence="2" key="1">
    <citation type="journal article" date="2019" name="Int. J. Syst. Evol. Microbiol.">
        <title>The Global Catalogue of Microorganisms (GCM) 10K type strain sequencing project: providing services to taxonomists for standard genome sequencing and annotation.</title>
        <authorList>
            <consortium name="The Broad Institute Genomics Platform"/>
            <consortium name="The Broad Institute Genome Sequencing Center for Infectious Disease"/>
            <person name="Wu L."/>
            <person name="Ma J."/>
        </authorList>
    </citation>
    <scope>NUCLEOTIDE SEQUENCE [LARGE SCALE GENOMIC DNA]</scope>
    <source>
        <strain evidence="2">JCM 14046</strain>
    </source>
</reference>
<name>A0ABP5AFJ1_9ACTN</name>